<feature type="chain" id="PRO_5026988049" evidence="2">
    <location>
        <begin position="19"/>
        <end position="499"/>
    </location>
</feature>
<reference evidence="4" key="1">
    <citation type="submission" date="2025-08" db="UniProtKB">
        <authorList>
            <consortium name="RefSeq"/>
        </authorList>
    </citation>
    <scope>IDENTIFICATION</scope>
    <source>
        <tissue evidence="4">Gonads</tissue>
    </source>
</reference>
<feature type="region of interest" description="Disordered" evidence="1">
    <location>
        <begin position="119"/>
        <end position="142"/>
    </location>
</feature>
<feature type="region of interest" description="Disordered" evidence="1">
    <location>
        <begin position="344"/>
        <end position="382"/>
    </location>
</feature>
<keyword evidence="2" id="KW-0732">Signal</keyword>
<dbReference type="InParanoid" id="A0A6J2XGH8"/>
<evidence type="ECO:0000256" key="1">
    <source>
        <dbReference type="SAM" id="MobiDB-lite"/>
    </source>
</evidence>
<evidence type="ECO:0000313" key="3">
    <source>
        <dbReference type="Proteomes" id="UP000504635"/>
    </source>
</evidence>
<dbReference type="Proteomes" id="UP000504635">
    <property type="component" value="Unplaced"/>
</dbReference>
<protein>
    <submittedName>
        <fullName evidence="4">Uncharacterized protein LOC115878145 isoform X1</fullName>
    </submittedName>
</protein>
<evidence type="ECO:0000313" key="4">
    <source>
        <dbReference type="RefSeq" id="XP_030750387.1"/>
    </source>
</evidence>
<proteinExistence type="predicted"/>
<organism evidence="3 4">
    <name type="scientific">Sitophilus oryzae</name>
    <name type="common">Rice weevil</name>
    <name type="synonym">Curculio oryzae</name>
    <dbReference type="NCBI Taxonomy" id="7048"/>
    <lineage>
        <taxon>Eukaryota</taxon>
        <taxon>Metazoa</taxon>
        <taxon>Ecdysozoa</taxon>
        <taxon>Arthropoda</taxon>
        <taxon>Hexapoda</taxon>
        <taxon>Insecta</taxon>
        <taxon>Pterygota</taxon>
        <taxon>Neoptera</taxon>
        <taxon>Endopterygota</taxon>
        <taxon>Coleoptera</taxon>
        <taxon>Polyphaga</taxon>
        <taxon>Cucujiformia</taxon>
        <taxon>Curculionidae</taxon>
        <taxon>Dryophthorinae</taxon>
        <taxon>Sitophilus</taxon>
    </lineage>
</organism>
<dbReference type="RefSeq" id="XP_030750387.1">
    <property type="nucleotide sequence ID" value="XM_030894527.1"/>
</dbReference>
<feature type="signal peptide" evidence="2">
    <location>
        <begin position="1"/>
        <end position="18"/>
    </location>
</feature>
<dbReference type="OrthoDB" id="6780613at2759"/>
<accession>A0A6J2XGH8</accession>
<sequence length="499" mass="55113">MRAKTAILITVLINGVLSLPLLTEIQRATNLTSPLQTVKSHSLISHPQTDLSSAKDLTTQQTENIRQIIAAEKRSYEQRAKETTATSNNAKKHDTSLVDIGEDRYMTLEEFRSKCQHFSRLFGPPQNDNKPTDRSDRYSSTVSTPVKSEYIDKSVVEVTKRPVYIRNKPTFIQKTNGGFYVTTSSKDDFSSTKRPYWVSSTHAPVSSTVYVSSTGPPPLFTTSTTPTPTVHIEGEPIIAEKDGLPATPPINIRYTKFEPVILQKTILSDGRVLYHWHKSLPTSAISLPAPIAQIVPPYQIAPAIVAPGSVVMQEQSTTTEQATTTTEKSSWLFVPFSSFFGGSHHEEETTVESSSSTPPTSTSTPDLPSSTKNTPKPIPNSLNAQDVKLQQQLKFVIPVHYDDIDSTISSQNKPIDYDRFAYYPKALRPNNPALGQPSLPLIKGLGVPQRYNLAYTGAGYGLNLNNGLYHRYANGYGQEYPGLPLGKEIRSLDDVSIQE</sequence>
<gene>
    <name evidence="4" type="primary">LOC115878145</name>
</gene>
<dbReference type="AlphaFoldDB" id="A0A6J2XGH8"/>
<dbReference type="GeneID" id="115878145"/>
<feature type="compositionally biased region" description="Low complexity" evidence="1">
    <location>
        <begin position="351"/>
        <end position="371"/>
    </location>
</feature>
<dbReference type="KEGG" id="soy:115878145"/>
<keyword evidence="3" id="KW-1185">Reference proteome</keyword>
<name>A0A6J2XGH8_SITOR</name>
<evidence type="ECO:0000256" key="2">
    <source>
        <dbReference type="SAM" id="SignalP"/>
    </source>
</evidence>